<evidence type="ECO:0000313" key="3">
    <source>
        <dbReference type="Proteomes" id="UP000285120"/>
    </source>
</evidence>
<feature type="transmembrane region" description="Helical" evidence="1">
    <location>
        <begin position="42"/>
        <end position="64"/>
    </location>
</feature>
<dbReference type="Proteomes" id="UP000285120">
    <property type="component" value="Unassembled WGS sequence"/>
</dbReference>
<name>A0A419V4F2_9BACL</name>
<keyword evidence="3" id="KW-1185">Reference proteome</keyword>
<keyword evidence="1" id="KW-0472">Membrane</keyword>
<feature type="transmembrane region" description="Helical" evidence="1">
    <location>
        <begin position="126"/>
        <end position="146"/>
    </location>
</feature>
<gene>
    <name evidence="2" type="ORF">ATL39_1557</name>
</gene>
<keyword evidence="1" id="KW-1133">Transmembrane helix</keyword>
<feature type="transmembrane region" description="Helical" evidence="1">
    <location>
        <begin position="100"/>
        <end position="119"/>
    </location>
</feature>
<sequence length="151" mass="16368">MNIPGNLLLAYLKGSGLSTTVTLLMLIFYIVSLGEISDFELLAAVLVFHTYIGSLAGMFLLRFLRPLENGIVYPILGIIIFGTVGLLYGLFIIFTYNLEGYFIGVTMASSISFFCSQVVKSKGASYLLAALGPLFLLLIFLSVQFIGTLGS</sequence>
<keyword evidence="1" id="KW-0812">Transmembrane</keyword>
<protein>
    <submittedName>
        <fullName evidence="2">Uncharacterized protein</fullName>
    </submittedName>
</protein>
<feature type="transmembrane region" description="Helical" evidence="1">
    <location>
        <begin position="7"/>
        <end position="30"/>
    </location>
</feature>
<feature type="transmembrane region" description="Helical" evidence="1">
    <location>
        <begin position="71"/>
        <end position="94"/>
    </location>
</feature>
<evidence type="ECO:0000256" key="1">
    <source>
        <dbReference type="SAM" id="Phobius"/>
    </source>
</evidence>
<dbReference type="AlphaFoldDB" id="A0A419V4F2"/>
<proteinExistence type="predicted"/>
<accession>A0A419V4F2</accession>
<comment type="caution">
    <text evidence="2">The sequence shown here is derived from an EMBL/GenBank/DDBJ whole genome shotgun (WGS) entry which is preliminary data.</text>
</comment>
<dbReference type="OrthoDB" id="2966557at2"/>
<dbReference type="RefSeq" id="WP_120192744.1">
    <property type="nucleotide sequence ID" value="NZ_RAPK01000008.1"/>
</dbReference>
<dbReference type="EMBL" id="RAPK01000008">
    <property type="protein sequence ID" value="RKD73266.1"/>
    <property type="molecule type" value="Genomic_DNA"/>
</dbReference>
<reference evidence="2 3" key="1">
    <citation type="submission" date="2018-09" db="EMBL/GenBank/DDBJ databases">
        <title>Genomic Encyclopedia of Archaeal and Bacterial Type Strains, Phase II (KMG-II): from individual species to whole genera.</title>
        <authorList>
            <person name="Goeker M."/>
        </authorList>
    </citation>
    <scope>NUCLEOTIDE SEQUENCE [LARGE SCALE GENOMIC DNA]</scope>
    <source>
        <strain evidence="2 3">DSM 17008</strain>
    </source>
</reference>
<organism evidence="2 3">
    <name type="scientific">Sinobaca qinghaiensis</name>
    <dbReference type="NCBI Taxonomy" id="342944"/>
    <lineage>
        <taxon>Bacteria</taxon>
        <taxon>Bacillati</taxon>
        <taxon>Bacillota</taxon>
        <taxon>Bacilli</taxon>
        <taxon>Bacillales</taxon>
        <taxon>Sporolactobacillaceae</taxon>
        <taxon>Sinobaca</taxon>
    </lineage>
</organism>
<evidence type="ECO:0000313" key="2">
    <source>
        <dbReference type="EMBL" id="RKD73266.1"/>
    </source>
</evidence>